<dbReference type="SUPFAM" id="SSF52374">
    <property type="entry name" value="Nucleotidylyl transferase"/>
    <property type="match status" value="1"/>
</dbReference>
<evidence type="ECO:0000259" key="6">
    <source>
        <dbReference type="Pfam" id="PF00133"/>
    </source>
</evidence>
<keyword evidence="3" id="KW-0067">ATP-binding</keyword>
<dbReference type="Gene3D" id="3.40.50.620">
    <property type="entry name" value="HUPs"/>
    <property type="match status" value="1"/>
</dbReference>
<keyword evidence="1" id="KW-0436">Ligase</keyword>
<dbReference type="InterPro" id="IPR023586">
    <property type="entry name" value="Ile-tRNA-ligase_type2"/>
</dbReference>
<dbReference type="GO" id="GO:0004822">
    <property type="term" value="F:isoleucine-tRNA ligase activity"/>
    <property type="evidence" value="ECO:0007669"/>
    <property type="project" value="InterPro"/>
</dbReference>
<organism evidence="7">
    <name type="scientific">Pyricularia oryzae (strain Y34)</name>
    <name type="common">Rice blast fungus</name>
    <name type="synonym">Magnaporthe oryzae</name>
    <dbReference type="NCBI Taxonomy" id="1143189"/>
    <lineage>
        <taxon>Eukaryota</taxon>
        <taxon>Fungi</taxon>
        <taxon>Dikarya</taxon>
        <taxon>Ascomycota</taxon>
        <taxon>Pezizomycotina</taxon>
        <taxon>Sordariomycetes</taxon>
        <taxon>Sordariomycetidae</taxon>
        <taxon>Magnaporthales</taxon>
        <taxon>Pyriculariaceae</taxon>
        <taxon>Pyricularia</taxon>
    </lineage>
</organism>
<keyword evidence="4" id="KW-0648">Protein biosynthesis</keyword>
<gene>
    <name evidence="7" type="ORF">OOU_Y34scaffold00829g2</name>
</gene>
<dbReference type="Pfam" id="PF00133">
    <property type="entry name" value="tRNA-synt_1"/>
    <property type="match status" value="1"/>
</dbReference>
<accession>A0AA97NPN9</accession>
<reference evidence="7" key="1">
    <citation type="journal article" date="2012" name="PLoS Genet.">
        <title>Comparative analysis of the genomes of two field isolates of the rice blast fungus Magnaporthe oryzae.</title>
        <authorList>
            <person name="Xue M."/>
            <person name="Yang J."/>
            <person name="Li Z."/>
            <person name="Hu S."/>
            <person name="Yao N."/>
            <person name="Dean R.A."/>
            <person name="Zhao W."/>
            <person name="Shen M."/>
            <person name="Zhang H."/>
            <person name="Li C."/>
            <person name="Liu L."/>
            <person name="Cao L."/>
            <person name="Xu X."/>
            <person name="Xing Y."/>
            <person name="Hsiang T."/>
            <person name="Zhang Z."/>
            <person name="Xu J.R."/>
            <person name="Peng Y.L."/>
        </authorList>
    </citation>
    <scope>NUCLEOTIDE SEQUENCE</scope>
    <source>
        <strain evidence="7">Y34</strain>
    </source>
</reference>
<feature type="domain" description="Aminoacyl-tRNA synthetase class Ia" evidence="6">
    <location>
        <begin position="90"/>
        <end position="164"/>
    </location>
</feature>
<dbReference type="PANTHER" id="PTHR42780:SF1">
    <property type="entry name" value="ISOLEUCINE--TRNA LIGASE, CYTOPLASMIC"/>
    <property type="match status" value="1"/>
</dbReference>
<dbReference type="Proteomes" id="UP000011086">
    <property type="component" value="Unassembled WGS sequence"/>
</dbReference>
<dbReference type="PANTHER" id="PTHR42780">
    <property type="entry name" value="SOLEUCYL-TRNA SYNTHETASE"/>
    <property type="match status" value="1"/>
</dbReference>
<evidence type="ECO:0000313" key="7">
    <source>
        <dbReference type="EMBL" id="ELQ34002.1"/>
    </source>
</evidence>
<dbReference type="InterPro" id="IPR014729">
    <property type="entry name" value="Rossmann-like_a/b/a_fold"/>
</dbReference>
<evidence type="ECO:0000256" key="3">
    <source>
        <dbReference type="ARBA" id="ARBA00022840"/>
    </source>
</evidence>
<dbReference type="EMBL" id="JH793889">
    <property type="protein sequence ID" value="ELQ34002.1"/>
    <property type="molecule type" value="Genomic_DNA"/>
</dbReference>
<evidence type="ECO:0000256" key="5">
    <source>
        <dbReference type="ARBA" id="ARBA00023146"/>
    </source>
</evidence>
<proteinExistence type="predicted"/>
<sequence length="351" mass="39733">MCRKKANRKRTEHISSLGISSLLFRAEPRPDIIVRDHRSRARLLVGHNITHADNFCWRSDTHLNITASRRGSSGLPTKLFGGSMRLSTADLDQTCGWVYTLSVMGNKLLGTSSFHKGIVNGLVLAEIDKKMSKSLKNYPNPSLPTGKYVSDALGLYLIISQVVRGKPLRFNEAGVKGIARDFPPLWNSYCLFAEQPAPSKKTQGTALVANTGFLASGRLQLEHMNRWILADCCYSHCRRVCVWTYKHRVHSEHVPPEKEDLFDAVIERKMAEMQKFIQLRRTARERRSIIQKTPLLSLVVIADTQFVADIEALESYPADELNVLEVALTGTRKWTTFIRKRVWTGQLWTNG</sequence>
<protein>
    <submittedName>
        <fullName evidence="7">Isoleucyl-tRNA synthetase</fullName>
    </submittedName>
</protein>
<keyword evidence="5" id="KW-0030">Aminoacyl-tRNA synthetase</keyword>
<evidence type="ECO:0000256" key="2">
    <source>
        <dbReference type="ARBA" id="ARBA00022741"/>
    </source>
</evidence>
<evidence type="ECO:0000256" key="4">
    <source>
        <dbReference type="ARBA" id="ARBA00022917"/>
    </source>
</evidence>
<dbReference type="InterPro" id="IPR002300">
    <property type="entry name" value="aa-tRNA-synth_Ia"/>
</dbReference>
<dbReference type="AlphaFoldDB" id="A0AA97NPN9"/>
<name>A0AA97NPN9_PYRO3</name>
<dbReference type="GO" id="GO:0006428">
    <property type="term" value="P:isoleucyl-tRNA aminoacylation"/>
    <property type="evidence" value="ECO:0007669"/>
    <property type="project" value="TreeGrafter"/>
</dbReference>
<dbReference type="GO" id="GO:0005524">
    <property type="term" value="F:ATP binding"/>
    <property type="evidence" value="ECO:0007669"/>
    <property type="project" value="UniProtKB-KW"/>
</dbReference>
<dbReference type="Gene3D" id="1.10.730.10">
    <property type="entry name" value="Isoleucyl-tRNA Synthetase, Domain 1"/>
    <property type="match status" value="1"/>
</dbReference>
<evidence type="ECO:0000256" key="1">
    <source>
        <dbReference type="ARBA" id="ARBA00022598"/>
    </source>
</evidence>
<keyword evidence="2" id="KW-0547">Nucleotide-binding</keyword>